<reference evidence="2 3" key="1">
    <citation type="submission" date="2021-04" db="EMBL/GenBank/DDBJ databases">
        <title>Ruania sp. nov., isolated from sandy soil of mangrove forest.</title>
        <authorList>
            <person name="Ge X."/>
            <person name="Huang R."/>
            <person name="Liu W."/>
        </authorList>
    </citation>
    <scope>NUCLEOTIDE SEQUENCE [LARGE SCALE GENOMIC DNA]</scope>
    <source>
        <strain evidence="2 3">N2-46</strain>
    </source>
</reference>
<dbReference type="InterPro" id="IPR002575">
    <property type="entry name" value="Aminoglycoside_PTrfase"/>
</dbReference>
<evidence type="ECO:0000313" key="2">
    <source>
        <dbReference type="EMBL" id="MBZ2199345.1"/>
    </source>
</evidence>
<evidence type="ECO:0000259" key="1">
    <source>
        <dbReference type="Pfam" id="PF01636"/>
    </source>
</evidence>
<dbReference type="Pfam" id="PF01636">
    <property type="entry name" value="APH"/>
    <property type="match status" value="1"/>
</dbReference>
<sequence>MTRPPSRPSSRAVTSSDDERVLTWVRDALGREVRIVATIPLTGGLSEAMFRLELTGADVGAVVLRRWPSDGDWQRDSARREATALSLLSGRGVGTPELIATDPAGEWTGRPANLMTHLPGAGQLRPTDIAGWTGEVAARLALIHDQPRDPRQQPSPRWVDLDDRDRRAWLADLPYGDEALSLARGATAPVREVFGHGDYQHFNLLWTQGRLSGVVDWTMSGVADAGRDVGHCALNLAVLYGPDRAGRFVERYETITGTRVDPGWLMSELLDFSPAWTEFIPLQVGGRIPVDLAGMRGRVEELISEVLRSAG</sequence>
<evidence type="ECO:0000313" key="3">
    <source>
        <dbReference type="Proteomes" id="UP000826651"/>
    </source>
</evidence>
<dbReference type="RefSeq" id="WP_223411349.1">
    <property type="nucleotide sequence ID" value="NZ_JAGSHT010000027.1"/>
</dbReference>
<dbReference type="InterPro" id="IPR011009">
    <property type="entry name" value="Kinase-like_dom_sf"/>
</dbReference>
<dbReference type="Gene3D" id="3.90.1200.10">
    <property type="match status" value="1"/>
</dbReference>
<dbReference type="Gene3D" id="3.30.200.20">
    <property type="entry name" value="Phosphorylase Kinase, domain 1"/>
    <property type="match status" value="1"/>
</dbReference>
<gene>
    <name evidence="2" type="ORF">KCQ71_24575</name>
</gene>
<dbReference type="SUPFAM" id="SSF56112">
    <property type="entry name" value="Protein kinase-like (PK-like)"/>
    <property type="match status" value="1"/>
</dbReference>
<feature type="domain" description="Aminoglycoside phosphotransferase" evidence="1">
    <location>
        <begin position="40"/>
        <end position="255"/>
    </location>
</feature>
<comment type="caution">
    <text evidence="2">The sequence shown here is derived from an EMBL/GenBank/DDBJ whole genome shotgun (WGS) entry which is preliminary data.</text>
</comment>
<organism evidence="2 3">
    <name type="scientific">Occultella gossypii</name>
    <dbReference type="NCBI Taxonomy" id="2800820"/>
    <lineage>
        <taxon>Bacteria</taxon>
        <taxon>Bacillati</taxon>
        <taxon>Actinomycetota</taxon>
        <taxon>Actinomycetes</taxon>
        <taxon>Micrococcales</taxon>
        <taxon>Ruaniaceae</taxon>
        <taxon>Occultella</taxon>
    </lineage>
</organism>
<dbReference type="Proteomes" id="UP000826651">
    <property type="component" value="Unassembled WGS sequence"/>
</dbReference>
<dbReference type="EMBL" id="JAGSHT010000027">
    <property type="protein sequence ID" value="MBZ2199345.1"/>
    <property type="molecule type" value="Genomic_DNA"/>
</dbReference>
<proteinExistence type="predicted"/>
<keyword evidence="3" id="KW-1185">Reference proteome</keyword>
<protein>
    <submittedName>
        <fullName evidence="2">Aminoglycoside phosphotransferase family protein</fullName>
    </submittedName>
</protein>
<accession>A0ABS7SHT6</accession>
<name>A0ABS7SHT6_9MICO</name>